<dbReference type="Proteomes" id="UP000313359">
    <property type="component" value="Unassembled WGS sequence"/>
</dbReference>
<proteinExistence type="predicted"/>
<organism evidence="1 2">
    <name type="scientific">Lentinus tigrinus ALCF2SS1-6</name>
    <dbReference type="NCBI Taxonomy" id="1328759"/>
    <lineage>
        <taxon>Eukaryota</taxon>
        <taxon>Fungi</taxon>
        <taxon>Dikarya</taxon>
        <taxon>Basidiomycota</taxon>
        <taxon>Agaricomycotina</taxon>
        <taxon>Agaricomycetes</taxon>
        <taxon>Polyporales</taxon>
        <taxon>Polyporaceae</taxon>
        <taxon>Lentinus</taxon>
    </lineage>
</organism>
<protein>
    <submittedName>
        <fullName evidence="1">Uncharacterized protein</fullName>
    </submittedName>
</protein>
<name>A0A5C2SL90_9APHY</name>
<reference evidence="1" key="1">
    <citation type="journal article" date="2018" name="Genome Biol. Evol.">
        <title>Genomics and development of Lentinus tigrinus, a white-rot wood-decaying mushroom with dimorphic fruiting bodies.</title>
        <authorList>
            <person name="Wu B."/>
            <person name="Xu Z."/>
            <person name="Knudson A."/>
            <person name="Carlson A."/>
            <person name="Chen N."/>
            <person name="Kovaka S."/>
            <person name="LaButti K."/>
            <person name="Lipzen A."/>
            <person name="Pennachio C."/>
            <person name="Riley R."/>
            <person name="Schakwitz W."/>
            <person name="Umezawa K."/>
            <person name="Ohm R.A."/>
            <person name="Grigoriev I.V."/>
            <person name="Nagy L.G."/>
            <person name="Gibbons J."/>
            <person name="Hibbett D."/>
        </authorList>
    </citation>
    <scope>NUCLEOTIDE SEQUENCE [LARGE SCALE GENOMIC DNA]</scope>
    <source>
        <strain evidence="1">ALCF2SS1-6</strain>
    </source>
</reference>
<dbReference type="AlphaFoldDB" id="A0A5C2SL90"/>
<sequence length="121" mass="13905">MITWQGANICPFNPLQLRRPRGTVLRLLLFAFVARRMQCLLLRIRMTQPCIMSFTDVLGTQNQHPDTFRALDASWQHMSRLRKFVIRIRLDGASQEVNRRAHGGRACPHSDALGCFTKGEL</sequence>
<evidence type="ECO:0000313" key="1">
    <source>
        <dbReference type="EMBL" id="RPD63929.1"/>
    </source>
</evidence>
<accession>A0A5C2SL90</accession>
<gene>
    <name evidence="1" type="ORF">L227DRAFT_366915</name>
</gene>
<evidence type="ECO:0000313" key="2">
    <source>
        <dbReference type="Proteomes" id="UP000313359"/>
    </source>
</evidence>
<dbReference type="EMBL" id="ML122255">
    <property type="protein sequence ID" value="RPD63929.1"/>
    <property type="molecule type" value="Genomic_DNA"/>
</dbReference>
<keyword evidence="2" id="KW-1185">Reference proteome</keyword>